<keyword evidence="5" id="KW-1185">Reference proteome</keyword>
<evidence type="ECO:0000256" key="2">
    <source>
        <dbReference type="SAM" id="Phobius"/>
    </source>
</evidence>
<evidence type="ECO:0000313" key="5">
    <source>
        <dbReference type="Proteomes" id="UP000076871"/>
    </source>
</evidence>
<dbReference type="Proteomes" id="UP000076871">
    <property type="component" value="Unassembled WGS sequence"/>
</dbReference>
<accession>A0A165GJP4</accession>
<feature type="transmembrane region" description="Helical" evidence="2">
    <location>
        <begin position="61"/>
        <end position="84"/>
    </location>
</feature>
<reference evidence="4 5" key="1">
    <citation type="journal article" date="2016" name="Mol. Biol. Evol.">
        <title>Comparative Genomics of Early-Diverging Mushroom-Forming Fungi Provides Insights into the Origins of Lignocellulose Decay Capabilities.</title>
        <authorList>
            <person name="Nagy L.G."/>
            <person name="Riley R."/>
            <person name="Tritt A."/>
            <person name="Adam C."/>
            <person name="Daum C."/>
            <person name="Floudas D."/>
            <person name="Sun H."/>
            <person name="Yadav J.S."/>
            <person name="Pangilinan J."/>
            <person name="Larsson K.H."/>
            <person name="Matsuura K."/>
            <person name="Barry K."/>
            <person name="Labutti K."/>
            <person name="Kuo R."/>
            <person name="Ohm R.A."/>
            <person name="Bhattacharya S.S."/>
            <person name="Shirouzu T."/>
            <person name="Yoshinaga Y."/>
            <person name="Martin F.M."/>
            <person name="Grigoriev I.V."/>
            <person name="Hibbett D.S."/>
        </authorList>
    </citation>
    <scope>NUCLEOTIDE SEQUENCE [LARGE SCALE GENOMIC DNA]</scope>
    <source>
        <strain evidence="4 5">93-53</strain>
    </source>
</reference>
<feature type="transmembrane region" description="Helical" evidence="2">
    <location>
        <begin position="168"/>
        <end position="189"/>
    </location>
</feature>
<dbReference type="InterPro" id="IPR045340">
    <property type="entry name" value="DUF6533"/>
</dbReference>
<feature type="transmembrane region" description="Helical" evidence="2">
    <location>
        <begin position="96"/>
        <end position="116"/>
    </location>
</feature>
<organism evidence="4 5">
    <name type="scientific">Laetiporus sulphureus 93-53</name>
    <dbReference type="NCBI Taxonomy" id="1314785"/>
    <lineage>
        <taxon>Eukaryota</taxon>
        <taxon>Fungi</taxon>
        <taxon>Dikarya</taxon>
        <taxon>Basidiomycota</taxon>
        <taxon>Agaricomycotina</taxon>
        <taxon>Agaricomycetes</taxon>
        <taxon>Polyporales</taxon>
        <taxon>Laetiporus</taxon>
    </lineage>
</organism>
<feature type="compositionally biased region" description="Acidic residues" evidence="1">
    <location>
        <begin position="321"/>
        <end position="332"/>
    </location>
</feature>
<protein>
    <recommendedName>
        <fullName evidence="3">DUF6533 domain-containing protein</fullName>
    </recommendedName>
</protein>
<dbReference type="RefSeq" id="XP_040768186.1">
    <property type="nucleotide sequence ID" value="XM_040908076.1"/>
</dbReference>
<dbReference type="GeneID" id="63825105"/>
<dbReference type="Pfam" id="PF20151">
    <property type="entry name" value="DUF6533"/>
    <property type="match status" value="1"/>
</dbReference>
<keyword evidence="2" id="KW-1133">Transmembrane helix</keyword>
<feature type="region of interest" description="Disordered" evidence="1">
    <location>
        <begin position="304"/>
        <end position="358"/>
    </location>
</feature>
<feature type="transmembrane region" description="Helical" evidence="2">
    <location>
        <begin position="128"/>
        <end position="148"/>
    </location>
</feature>
<name>A0A165GJP4_9APHY</name>
<dbReference type="OrthoDB" id="2686513at2759"/>
<evidence type="ECO:0000259" key="3">
    <source>
        <dbReference type="Pfam" id="PF20151"/>
    </source>
</evidence>
<dbReference type="InParanoid" id="A0A165GJP4"/>
<sequence>MVHFEQADPRLSSSSRNQYVGFVNQSESSSLPQSAIFYYDYFLTFGSEYARIWKQPKTRGTLLFFLNRYLTFFGDVAVNVGNFYTFHSAKSCRDYALYRQVLLIGAQVVVCIILCLRTHALYHRNKRVLALMLFTGFSLAGVSIYAVTDQKQGETLDGGCHIGSTRITAIRIAVAWESLFVYDVIIFSLTLCKTWKERFLHPILIERIDILALMLRDGAMYFAVMASVNLANTLTFYFLPPLLVGALSTFASSVSVTMMSRLMLNLHESASAHPSFATNPSGTENSTTLLFTSEILMDRQAAVAATNEQDVTSDPDRLMDEEQLPAGEEYELQEISYIPRHPETAAGPSRGGSASRAI</sequence>
<keyword evidence="2" id="KW-0472">Membrane</keyword>
<dbReference type="AlphaFoldDB" id="A0A165GJP4"/>
<feature type="transmembrane region" description="Helical" evidence="2">
    <location>
        <begin position="237"/>
        <end position="259"/>
    </location>
</feature>
<feature type="domain" description="DUF6533" evidence="3">
    <location>
        <begin position="35"/>
        <end position="73"/>
    </location>
</feature>
<evidence type="ECO:0000256" key="1">
    <source>
        <dbReference type="SAM" id="MobiDB-lite"/>
    </source>
</evidence>
<evidence type="ECO:0000313" key="4">
    <source>
        <dbReference type="EMBL" id="KZT10446.1"/>
    </source>
</evidence>
<dbReference type="EMBL" id="KV427609">
    <property type="protein sequence ID" value="KZT10446.1"/>
    <property type="molecule type" value="Genomic_DNA"/>
</dbReference>
<proteinExistence type="predicted"/>
<keyword evidence="2" id="KW-0812">Transmembrane</keyword>
<gene>
    <name evidence="4" type="ORF">LAESUDRAFT_721805</name>
</gene>